<comment type="caution">
    <text evidence="1">The sequence shown here is derived from an EMBL/GenBank/DDBJ whole genome shotgun (WGS) entry which is preliminary data.</text>
</comment>
<keyword evidence="2" id="KW-1185">Reference proteome</keyword>
<evidence type="ECO:0000313" key="1">
    <source>
        <dbReference type="EMBL" id="CAL7945933.1"/>
    </source>
</evidence>
<proteinExistence type="predicted"/>
<sequence length="165" mass="18733">MQFAPDDVERARSANGSIRAFELHCTSCCVSRYTETRVPQREQRHVTRTKNTCVTHERTALRCTLSVAPRTRSRKFANAQRSLPFTDERALGKLCSLRIEATVSRPRNTLIVENLTTPRLRSTYTRVSIIVSEIGTPVVDHCSRGPREKGSSNCKHFHISHIRSV</sequence>
<name>A0ABP1P298_XYLVO</name>
<protein>
    <submittedName>
        <fullName evidence="1">Uncharacterized protein</fullName>
    </submittedName>
</protein>
<evidence type="ECO:0000313" key="2">
    <source>
        <dbReference type="Proteomes" id="UP001642520"/>
    </source>
</evidence>
<dbReference type="EMBL" id="CAXAJV020001294">
    <property type="protein sequence ID" value="CAL7945933.1"/>
    <property type="molecule type" value="Genomic_DNA"/>
</dbReference>
<reference evidence="1 2" key="1">
    <citation type="submission" date="2024-08" db="EMBL/GenBank/DDBJ databases">
        <authorList>
            <person name="Will J Nash"/>
            <person name="Angela Man"/>
            <person name="Seanna McTaggart"/>
            <person name="Kendall Baker"/>
            <person name="Tom Barker"/>
            <person name="Leah Catchpole"/>
            <person name="Alex Durrant"/>
            <person name="Karim Gharbi"/>
            <person name="Naomi Irish"/>
            <person name="Gemy Kaithakottil"/>
            <person name="Debby Ku"/>
            <person name="Aaliyah Providence"/>
            <person name="Felix Shaw"/>
            <person name="David Swarbreck"/>
            <person name="Chris Watkins"/>
            <person name="Ann M. McCartney"/>
            <person name="Giulio Formenti"/>
            <person name="Alice Mouton"/>
            <person name="Noel Vella"/>
            <person name="Bjorn M von Reumont"/>
            <person name="Adriana Vella"/>
            <person name="Wilfried Haerty"/>
        </authorList>
    </citation>
    <scope>NUCLEOTIDE SEQUENCE [LARGE SCALE GENOMIC DNA]</scope>
</reference>
<organism evidence="1 2">
    <name type="scientific">Xylocopa violacea</name>
    <name type="common">Violet carpenter bee</name>
    <name type="synonym">Apis violacea</name>
    <dbReference type="NCBI Taxonomy" id="135666"/>
    <lineage>
        <taxon>Eukaryota</taxon>
        <taxon>Metazoa</taxon>
        <taxon>Ecdysozoa</taxon>
        <taxon>Arthropoda</taxon>
        <taxon>Hexapoda</taxon>
        <taxon>Insecta</taxon>
        <taxon>Pterygota</taxon>
        <taxon>Neoptera</taxon>
        <taxon>Endopterygota</taxon>
        <taxon>Hymenoptera</taxon>
        <taxon>Apocrita</taxon>
        <taxon>Aculeata</taxon>
        <taxon>Apoidea</taxon>
        <taxon>Anthophila</taxon>
        <taxon>Apidae</taxon>
        <taxon>Xylocopa</taxon>
        <taxon>Xylocopa</taxon>
    </lineage>
</organism>
<dbReference type="Proteomes" id="UP001642520">
    <property type="component" value="Unassembled WGS sequence"/>
</dbReference>
<accession>A0ABP1P298</accession>
<gene>
    <name evidence="1" type="ORF">XYLVIOL_LOCUS7495</name>
</gene>